<protein>
    <recommendedName>
        <fullName evidence="6">2-oxoadipate dioxygenase/decarboxylase</fullName>
        <ecNumber evidence="6">1.13.11.93</ecNumber>
    </recommendedName>
    <alternativeName>
        <fullName evidence="7">2-hydroxyglutarate synthase</fullName>
    </alternativeName>
</protein>
<evidence type="ECO:0000256" key="2">
    <source>
        <dbReference type="ARBA" id="ARBA00022964"/>
    </source>
</evidence>
<comment type="similarity">
    <text evidence="5">Belongs to the 2-oxoadipate dioxygenase/decarboxylase family.</text>
</comment>
<dbReference type="GO" id="GO:0051213">
    <property type="term" value="F:dioxygenase activity"/>
    <property type="evidence" value="ECO:0007669"/>
    <property type="project" value="UniProtKB-KW"/>
</dbReference>
<evidence type="ECO:0000256" key="4">
    <source>
        <dbReference type="ARBA" id="ARBA00023004"/>
    </source>
</evidence>
<comment type="cofactor">
    <cofactor evidence="1">
        <name>Fe(2+)</name>
        <dbReference type="ChEBI" id="CHEBI:29033"/>
    </cofactor>
</comment>
<proteinExistence type="inferred from homology"/>
<evidence type="ECO:0000313" key="8">
    <source>
        <dbReference type="EMBL" id="HDR52867.1"/>
    </source>
</evidence>
<dbReference type="Gene3D" id="3.10.180.50">
    <property type="match status" value="1"/>
</dbReference>
<dbReference type="EMBL" id="DSDK01000829">
    <property type="protein sequence ID" value="HDR52867.1"/>
    <property type="molecule type" value="Genomic_DNA"/>
</dbReference>
<keyword evidence="2" id="KW-0223">Dioxygenase</keyword>
<dbReference type="Pfam" id="PF07063">
    <property type="entry name" value="HGLS"/>
    <property type="match status" value="1"/>
</dbReference>
<dbReference type="PANTHER" id="PTHR31136">
    <property type="entry name" value="DUF1338 DOMAIN-CONTAINING PROTEIN"/>
    <property type="match status" value="1"/>
</dbReference>
<dbReference type="SMART" id="SM01150">
    <property type="entry name" value="DUF1338"/>
    <property type="match status" value="1"/>
</dbReference>
<comment type="caution">
    <text evidence="8">The sequence shown here is derived from an EMBL/GenBank/DDBJ whole genome shotgun (WGS) entry which is preliminary data.</text>
</comment>
<evidence type="ECO:0000256" key="7">
    <source>
        <dbReference type="ARBA" id="ARBA00035045"/>
    </source>
</evidence>
<gene>
    <name evidence="8" type="ORF">ENN90_14815</name>
</gene>
<dbReference type="Proteomes" id="UP000886047">
    <property type="component" value="Unassembled WGS sequence"/>
</dbReference>
<dbReference type="EC" id="1.13.11.93" evidence="6"/>
<keyword evidence="3" id="KW-0560">Oxidoreductase</keyword>
<dbReference type="AlphaFoldDB" id="A0A831PN09"/>
<evidence type="ECO:0000256" key="1">
    <source>
        <dbReference type="ARBA" id="ARBA00001954"/>
    </source>
</evidence>
<name>A0A831PN09_9BACT</name>
<organism evidence="8">
    <name type="scientific">Mariniphaga anaerophila</name>
    <dbReference type="NCBI Taxonomy" id="1484053"/>
    <lineage>
        <taxon>Bacteria</taxon>
        <taxon>Pseudomonadati</taxon>
        <taxon>Bacteroidota</taxon>
        <taxon>Bacteroidia</taxon>
        <taxon>Marinilabiliales</taxon>
        <taxon>Prolixibacteraceae</taxon>
        <taxon>Mariniphaga</taxon>
    </lineage>
</organism>
<evidence type="ECO:0000256" key="3">
    <source>
        <dbReference type="ARBA" id="ARBA00023002"/>
    </source>
</evidence>
<sequence length="307" mass="34548">MKQNTADIAGMFTNRLQEAFLSRVPAARFYAAMIDQKGGRMVIDHIGFRTLDINTGEQPAGIQGIRHIFECLGYHIAGKYELPKKKLKAIFMEHDAPNLPKIFVSQLNVQQLPGWAKQLFPEVVSETPYLLSDSGIELLSRLKQDGQLTSEAAEILTDELSGYFRRPWNPPPKDTVIKLNEVSHYAAWVLLHGNAPSHFAALVNGQQVKSLPDLETTVRALQKNGVAVKENIEGAKGSILRQTATYAVKEEIEVKGDDGPDEITWTYGYLELIERGWQETEDGPQLFQGFIENQEKNFYDMTRTLDN</sequence>
<evidence type="ECO:0000256" key="5">
    <source>
        <dbReference type="ARBA" id="ARBA00035013"/>
    </source>
</evidence>
<evidence type="ECO:0000256" key="6">
    <source>
        <dbReference type="ARBA" id="ARBA00035023"/>
    </source>
</evidence>
<keyword evidence="4" id="KW-0408">Iron</keyword>
<accession>A0A831PN09</accession>
<dbReference type="PANTHER" id="PTHR31136:SF5">
    <property type="entry name" value="2-OXOADIPATE DIOXYGENASE_DECARBOXYLASE, CHLOROPLASTIC"/>
    <property type="match status" value="1"/>
</dbReference>
<dbReference type="InterPro" id="IPR009770">
    <property type="entry name" value="HGLS"/>
</dbReference>
<reference evidence="8" key="1">
    <citation type="journal article" date="2020" name="mSystems">
        <title>Genome- and Community-Level Interaction Insights into Carbon Utilization and Element Cycling Functions of Hydrothermarchaeota in Hydrothermal Sediment.</title>
        <authorList>
            <person name="Zhou Z."/>
            <person name="Liu Y."/>
            <person name="Xu W."/>
            <person name="Pan J."/>
            <person name="Luo Z.H."/>
            <person name="Li M."/>
        </authorList>
    </citation>
    <scope>NUCLEOTIDE SEQUENCE [LARGE SCALE GENOMIC DNA]</scope>
    <source>
        <strain evidence="8">SpSt-1217</strain>
    </source>
</reference>